<sequence length="289" mass="32998">MEEIRGHVFGELFPGLNQAAWPNSANINLYRDGRQGVGWHADDELLFRGKDSDCPVVSISLGAAREFWIALKDQNGSDPETRSIVELDLCDGDLLTMEGRLQRHCLHLVPKSNPREPVREERVNITFRWVREHRYRCPLRKRPPAPDDTLSAIVGEPHPTDTRWLPLPLELGCYVRCWSLEAGPGLLVPRHELRSCDGCKHVCYAEGRPCCEGQGPWAGYWFCRRCWAEWAPTSCPTLEAFLPSKHWEKWHLDLQALYPGEEGLWQAYEALPCDPGYPESWSACLSQLP</sequence>
<reference evidence="2" key="1">
    <citation type="submission" date="2023-08" db="EMBL/GenBank/DDBJ databases">
        <authorList>
            <person name="Chen Y."/>
            <person name="Shah S."/>
            <person name="Dougan E. K."/>
            <person name="Thang M."/>
            <person name="Chan C."/>
        </authorList>
    </citation>
    <scope>NUCLEOTIDE SEQUENCE</scope>
</reference>
<evidence type="ECO:0000259" key="1">
    <source>
        <dbReference type="PROSITE" id="PS51471"/>
    </source>
</evidence>
<comment type="caution">
    <text evidence="2">The sequence shown here is derived from an EMBL/GenBank/DDBJ whole genome shotgun (WGS) entry which is preliminary data.</text>
</comment>
<dbReference type="PROSITE" id="PS51471">
    <property type="entry name" value="FE2OG_OXY"/>
    <property type="match status" value="1"/>
</dbReference>
<keyword evidence="3" id="KW-1185">Reference proteome</keyword>
<dbReference type="EMBL" id="CAUJNA010002335">
    <property type="protein sequence ID" value="CAJ1392431.1"/>
    <property type="molecule type" value="Genomic_DNA"/>
</dbReference>
<dbReference type="InterPro" id="IPR005123">
    <property type="entry name" value="Oxoglu/Fe-dep_dioxygenase_dom"/>
</dbReference>
<feature type="domain" description="Fe2OG dioxygenase" evidence="1">
    <location>
        <begin position="21"/>
        <end position="131"/>
    </location>
</feature>
<dbReference type="Proteomes" id="UP001178507">
    <property type="component" value="Unassembled WGS sequence"/>
</dbReference>
<dbReference type="AlphaFoldDB" id="A0AA36IRZ4"/>
<dbReference type="SUPFAM" id="SSF51197">
    <property type="entry name" value="Clavaminate synthase-like"/>
    <property type="match status" value="1"/>
</dbReference>
<evidence type="ECO:0000313" key="2">
    <source>
        <dbReference type="EMBL" id="CAJ1392431.1"/>
    </source>
</evidence>
<name>A0AA36IRZ4_9DINO</name>
<dbReference type="PANTHER" id="PTHR31212:SF4">
    <property type="entry name" value="ALPHA-KETOGLUTARATE-DEPENDENT DIOXYGENASE ALKB HOMOLOG 3"/>
    <property type="match status" value="1"/>
</dbReference>
<dbReference type="GO" id="GO:0051213">
    <property type="term" value="F:dioxygenase activity"/>
    <property type="evidence" value="ECO:0007669"/>
    <property type="project" value="InterPro"/>
</dbReference>
<gene>
    <name evidence="2" type="ORF">EVOR1521_LOCUS17523</name>
</gene>
<dbReference type="GO" id="GO:0006307">
    <property type="term" value="P:DNA alkylation repair"/>
    <property type="evidence" value="ECO:0007669"/>
    <property type="project" value="InterPro"/>
</dbReference>
<evidence type="ECO:0000313" key="3">
    <source>
        <dbReference type="Proteomes" id="UP001178507"/>
    </source>
</evidence>
<dbReference type="PANTHER" id="PTHR31212">
    <property type="entry name" value="ALPHA-KETOGLUTARATE-DEPENDENT DIOXYGENASE ALKB HOMOLOG 3"/>
    <property type="match status" value="1"/>
</dbReference>
<dbReference type="Gene3D" id="2.60.120.590">
    <property type="entry name" value="Alpha-ketoglutarate-dependent dioxygenase AlkB-like"/>
    <property type="match status" value="1"/>
</dbReference>
<protein>
    <recommendedName>
        <fullName evidence="1">Fe2OG dioxygenase domain-containing protein</fullName>
    </recommendedName>
</protein>
<dbReference type="InterPro" id="IPR027450">
    <property type="entry name" value="AlkB-like"/>
</dbReference>
<dbReference type="InterPro" id="IPR037151">
    <property type="entry name" value="AlkB-like_sf"/>
</dbReference>
<dbReference type="Pfam" id="PF13532">
    <property type="entry name" value="2OG-FeII_Oxy_2"/>
    <property type="match status" value="1"/>
</dbReference>
<accession>A0AA36IRZ4</accession>
<dbReference type="InterPro" id="IPR032854">
    <property type="entry name" value="ALKBH3"/>
</dbReference>
<organism evidence="2 3">
    <name type="scientific">Effrenium voratum</name>
    <dbReference type="NCBI Taxonomy" id="2562239"/>
    <lineage>
        <taxon>Eukaryota</taxon>
        <taxon>Sar</taxon>
        <taxon>Alveolata</taxon>
        <taxon>Dinophyceae</taxon>
        <taxon>Suessiales</taxon>
        <taxon>Symbiodiniaceae</taxon>
        <taxon>Effrenium</taxon>
    </lineage>
</organism>
<proteinExistence type="predicted"/>